<dbReference type="Gene3D" id="3.90.870.10">
    <property type="entry name" value="DHBP synthase"/>
    <property type="match status" value="1"/>
</dbReference>
<protein>
    <recommendedName>
        <fullName evidence="10">L-threonylcarbamoyladenylate synthase</fullName>
        <ecNumber evidence="3">2.7.7.87</ecNumber>
    </recommendedName>
    <alternativeName>
        <fullName evidence="10">L-threonylcarbamoyladenylate synthase</fullName>
    </alternativeName>
</protein>
<evidence type="ECO:0000256" key="6">
    <source>
        <dbReference type="ARBA" id="ARBA00022694"/>
    </source>
</evidence>
<comment type="caution">
    <text evidence="13">The sequence shown here is derived from an EMBL/GenBank/DDBJ whole genome shotgun (WGS) entry which is preliminary data.</text>
</comment>
<dbReference type="PANTHER" id="PTHR17490">
    <property type="entry name" value="SUA5"/>
    <property type="match status" value="1"/>
</dbReference>
<dbReference type="GO" id="GO:0006450">
    <property type="term" value="P:regulation of translational fidelity"/>
    <property type="evidence" value="ECO:0007669"/>
    <property type="project" value="TreeGrafter"/>
</dbReference>
<sequence>MGICVSVNQNHPASAIVTQAVEVARAGGVLIVPTDSVYGIGAAAFSNNPGHERIFTIKHRDRTQTLPWLVGKKSDFDRYAKDAPAWAYRLVQAYWPGALTLVVKAADTVPDEYVLPQNHTIALRMPASKLVCEIINGLGVPLATTSANIHGKPSAVSEKDVEQELIDCSDLILDGGPAPLAVASTIVDCTSKAPRILREGAIPTEALLATAGFEARE</sequence>
<dbReference type="PANTHER" id="PTHR17490:SF16">
    <property type="entry name" value="THREONYLCARBAMOYL-AMP SYNTHASE"/>
    <property type="match status" value="1"/>
</dbReference>
<dbReference type="InterPro" id="IPR006070">
    <property type="entry name" value="Sua5-like_dom"/>
</dbReference>
<dbReference type="PROSITE" id="PS51163">
    <property type="entry name" value="YRDC"/>
    <property type="match status" value="1"/>
</dbReference>
<dbReference type="GO" id="GO:0005524">
    <property type="term" value="F:ATP binding"/>
    <property type="evidence" value="ECO:0007669"/>
    <property type="project" value="UniProtKB-KW"/>
</dbReference>
<dbReference type="GO" id="GO:0000049">
    <property type="term" value="F:tRNA binding"/>
    <property type="evidence" value="ECO:0007669"/>
    <property type="project" value="TreeGrafter"/>
</dbReference>
<accession>A0A930W0Q8</accession>
<organism evidence="13 14">
    <name type="scientific">Lancefieldella rimae</name>
    <dbReference type="NCBI Taxonomy" id="1383"/>
    <lineage>
        <taxon>Bacteria</taxon>
        <taxon>Bacillati</taxon>
        <taxon>Actinomycetota</taxon>
        <taxon>Coriobacteriia</taxon>
        <taxon>Coriobacteriales</taxon>
        <taxon>Atopobiaceae</taxon>
        <taxon>Lancefieldella</taxon>
    </lineage>
</organism>
<dbReference type="SUPFAM" id="SSF55821">
    <property type="entry name" value="YrdC/RibB"/>
    <property type="match status" value="1"/>
</dbReference>
<keyword evidence="8" id="KW-0547">Nucleotide-binding</keyword>
<evidence type="ECO:0000256" key="3">
    <source>
        <dbReference type="ARBA" id="ARBA00012584"/>
    </source>
</evidence>
<evidence type="ECO:0000259" key="12">
    <source>
        <dbReference type="PROSITE" id="PS51163"/>
    </source>
</evidence>
<evidence type="ECO:0000256" key="5">
    <source>
        <dbReference type="ARBA" id="ARBA00022679"/>
    </source>
</evidence>
<reference evidence="13" key="1">
    <citation type="submission" date="2020-04" db="EMBL/GenBank/DDBJ databases">
        <title>Deep metagenomics examines the oral microbiome during advanced dental caries in children, revealing novel taxa and co-occurrences with host molecules.</title>
        <authorList>
            <person name="Baker J.L."/>
            <person name="Morton J.T."/>
            <person name="Dinis M."/>
            <person name="Alvarez R."/>
            <person name="Tran N.C."/>
            <person name="Knight R."/>
            <person name="Edlund A."/>
        </authorList>
    </citation>
    <scope>NUCLEOTIDE SEQUENCE</scope>
    <source>
        <strain evidence="13">JCVI_38_bin.5</strain>
    </source>
</reference>
<dbReference type="EMBL" id="JABZGW010000001">
    <property type="protein sequence ID" value="MBF4807089.1"/>
    <property type="molecule type" value="Genomic_DNA"/>
</dbReference>
<evidence type="ECO:0000256" key="9">
    <source>
        <dbReference type="ARBA" id="ARBA00022840"/>
    </source>
</evidence>
<comment type="catalytic activity">
    <reaction evidence="11">
        <text>L-threonine + hydrogencarbonate + ATP = L-threonylcarbamoyladenylate + diphosphate + H2O</text>
        <dbReference type="Rhea" id="RHEA:36407"/>
        <dbReference type="ChEBI" id="CHEBI:15377"/>
        <dbReference type="ChEBI" id="CHEBI:17544"/>
        <dbReference type="ChEBI" id="CHEBI:30616"/>
        <dbReference type="ChEBI" id="CHEBI:33019"/>
        <dbReference type="ChEBI" id="CHEBI:57926"/>
        <dbReference type="ChEBI" id="CHEBI:73682"/>
        <dbReference type="EC" id="2.7.7.87"/>
    </reaction>
</comment>
<dbReference type="InterPro" id="IPR050156">
    <property type="entry name" value="TC-AMP_synthase_SUA5"/>
</dbReference>
<evidence type="ECO:0000256" key="2">
    <source>
        <dbReference type="ARBA" id="ARBA00007663"/>
    </source>
</evidence>
<evidence type="ECO:0000313" key="13">
    <source>
        <dbReference type="EMBL" id="MBF4807089.1"/>
    </source>
</evidence>
<dbReference type="GO" id="GO:0061710">
    <property type="term" value="F:L-threonylcarbamoyladenylate synthase"/>
    <property type="evidence" value="ECO:0007669"/>
    <property type="project" value="UniProtKB-EC"/>
</dbReference>
<evidence type="ECO:0000256" key="8">
    <source>
        <dbReference type="ARBA" id="ARBA00022741"/>
    </source>
</evidence>
<evidence type="ECO:0000256" key="1">
    <source>
        <dbReference type="ARBA" id="ARBA00004496"/>
    </source>
</evidence>
<dbReference type="GO" id="GO:0003725">
    <property type="term" value="F:double-stranded RNA binding"/>
    <property type="evidence" value="ECO:0007669"/>
    <property type="project" value="InterPro"/>
</dbReference>
<comment type="similarity">
    <text evidence="2">Belongs to the SUA5 family.</text>
</comment>
<keyword evidence="5" id="KW-0808">Transferase</keyword>
<dbReference type="InterPro" id="IPR017945">
    <property type="entry name" value="DHBP_synth_RibB-like_a/b_dom"/>
</dbReference>
<evidence type="ECO:0000256" key="11">
    <source>
        <dbReference type="ARBA" id="ARBA00048366"/>
    </source>
</evidence>
<keyword evidence="7" id="KW-0548">Nucleotidyltransferase</keyword>
<comment type="subcellular location">
    <subcellularLocation>
        <location evidence="1">Cytoplasm</location>
    </subcellularLocation>
</comment>
<keyword evidence="6" id="KW-0819">tRNA processing</keyword>
<name>A0A930W0Q8_9ACTN</name>
<dbReference type="GO" id="GO:0008033">
    <property type="term" value="P:tRNA processing"/>
    <property type="evidence" value="ECO:0007669"/>
    <property type="project" value="UniProtKB-KW"/>
</dbReference>
<dbReference type="GO" id="GO:0005737">
    <property type="term" value="C:cytoplasm"/>
    <property type="evidence" value="ECO:0007669"/>
    <property type="project" value="UniProtKB-SubCell"/>
</dbReference>
<evidence type="ECO:0000313" key="14">
    <source>
        <dbReference type="Proteomes" id="UP000698335"/>
    </source>
</evidence>
<dbReference type="Pfam" id="PF01300">
    <property type="entry name" value="Sua5_yciO_yrdC"/>
    <property type="match status" value="1"/>
</dbReference>
<dbReference type="Proteomes" id="UP000698335">
    <property type="component" value="Unassembled WGS sequence"/>
</dbReference>
<feature type="domain" description="YrdC-like" evidence="12">
    <location>
        <begin position="14"/>
        <end position="202"/>
    </location>
</feature>
<proteinExistence type="inferred from homology"/>
<evidence type="ECO:0000256" key="4">
    <source>
        <dbReference type="ARBA" id="ARBA00022490"/>
    </source>
</evidence>
<dbReference type="EC" id="2.7.7.87" evidence="3"/>
<evidence type="ECO:0000256" key="7">
    <source>
        <dbReference type="ARBA" id="ARBA00022695"/>
    </source>
</evidence>
<gene>
    <name evidence="13" type="ORF">HXK26_00050</name>
</gene>
<dbReference type="RefSeq" id="WP_315573551.1">
    <property type="nucleotide sequence ID" value="NZ_CAUTZM010000015.1"/>
</dbReference>
<keyword evidence="9" id="KW-0067">ATP-binding</keyword>
<dbReference type="AlphaFoldDB" id="A0A930W0Q8"/>
<evidence type="ECO:0000256" key="10">
    <source>
        <dbReference type="ARBA" id="ARBA00029774"/>
    </source>
</evidence>
<keyword evidence="4" id="KW-0963">Cytoplasm</keyword>
<dbReference type="NCBIfam" id="TIGR00057">
    <property type="entry name" value="L-threonylcarbamoyladenylate synthase"/>
    <property type="match status" value="1"/>
</dbReference>